<evidence type="ECO:0000256" key="3">
    <source>
        <dbReference type="ARBA" id="ARBA00023295"/>
    </source>
</evidence>
<dbReference type="Proteomes" id="UP001642720">
    <property type="component" value="Unassembled WGS sequence"/>
</dbReference>
<dbReference type="InterPro" id="IPR001910">
    <property type="entry name" value="Inosine/uridine_hydrolase_dom"/>
</dbReference>
<evidence type="ECO:0000313" key="6">
    <source>
        <dbReference type="Proteomes" id="UP001642720"/>
    </source>
</evidence>
<dbReference type="GeneID" id="300581251"/>
<gene>
    <name evidence="5" type="ORF">CCMA1212_009729</name>
</gene>
<feature type="domain" description="Inosine/uridine-preferring nucleoside hydrolase" evidence="4">
    <location>
        <begin position="60"/>
        <end position="411"/>
    </location>
</feature>
<dbReference type="RefSeq" id="XP_073554711.1">
    <property type="nucleotide sequence ID" value="XM_073706801.1"/>
</dbReference>
<evidence type="ECO:0000313" key="5">
    <source>
        <dbReference type="EMBL" id="TFA98509.1"/>
    </source>
</evidence>
<dbReference type="SUPFAM" id="SSF53590">
    <property type="entry name" value="Nucleoside hydrolase"/>
    <property type="match status" value="1"/>
</dbReference>
<dbReference type="PANTHER" id="PTHR12304">
    <property type="entry name" value="INOSINE-URIDINE PREFERRING NUCLEOSIDE HYDROLASE"/>
    <property type="match status" value="1"/>
</dbReference>
<keyword evidence="6" id="KW-1185">Reference proteome</keyword>
<keyword evidence="2" id="KW-0378">Hydrolase</keyword>
<comment type="caution">
    <text evidence="5">The sequence shown here is derived from an EMBL/GenBank/DDBJ whole genome shotgun (WGS) entry which is preliminary data.</text>
</comment>
<dbReference type="InterPro" id="IPR023186">
    <property type="entry name" value="IUNH"/>
</dbReference>
<dbReference type="InterPro" id="IPR036452">
    <property type="entry name" value="Ribo_hydro-like"/>
</dbReference>
<dbReference type="Pfam" id="PF01156">
    <property type="entry name" value="IU_nuc_hydro"/>
    <property type="match status" value="1"/>
</dbReference>
<accession>A0ABY2GTG0</accession>
<reference evidence="5 6" key="1">
    <citation type="submission" date="2018-01" db="EMBL/GenBank/DDBJ databases">
        <title>Genome characterization of the sugarcane-associated fungus Trichoderma ghanense CCMA-1212 and their application in lignocelulose bioconversion.</title>
        <authorList>
            <person name="Steindorff A.S."/>
            <person name="Mendes T.D."/>
            <person name="Vilela E.S.D."/>
            <person name="Rodrigues D.S."/>
            <person name="Formighieri E.F."/>
            <person name="Melo I.S."/>
            <person name="Favaro L.C.L."/>
        </authorList>
    </citation>
    <scope>NUCLEOTIDE SEQUENCE [LARGE SCALE GENOMIC DNA]</scope>
    <source>
        <strain evidence="5 6">CCMA-1212</strain>
    </source>
</reference>
<evidence type="ECO:0000256" key="1">
    <source>
        <dbReference type="ARBA" id="ARBA00009176"/>
    </source>
</evidence>
<name>A0ABY2GTG0_9HYPO</name>
<organism evidence="5 6">
    <name type="scientific">Trichoderma ghanense</name>
    <dbReference type="NCBI Taxonomy" id="65468"/>
    <lineage>
        <taxon>Eukaryota</taxon>
        <taxon>Fungi</taxon>
        <taxon>Dikarya</taxon>
        <taxon>Ascomycota</taxon>
        <taxon>Pezizomycotina</taxon>
        <taxon>Sordariomycetes</taxon>
        <taxon>Hypocreomycetidae</taxon>
        <taxon>Hypocreales</taxon>
        <taxon>Hypocreaceae</taxon>
        <taxon>Trichoderma</taxon>
    </lineage>
</organism>
<keyword evidence="3" id="KW-0326">Glycosidase</keyword>
<dbReference type="Gene3D" id="3.90.245.10">
    <property type="entry name" value="Ribonucleoside hydrolase-like"/>
    <property type="match status" value="1"/>
</dbReference>
<dbReference type="EMBL" id="PPTA01000019">
    <property type="protein sequence ID" value="TFA98509.1"/>
    <property type="molecule type" value="Genomic_DNA"/>
</dbReference>
<dbReference type="CDD" id="cd02651">
    <property type="entry name" value="nuc_hydro_IU_UC_XIUA"/>
    <property type="match status" value="1"/>
</dbReference>
<comment type="similarity">
    <text evidence="1">Belongs to the IUNH family.</text>
</comment>
<evidence type="ECO:0000259" key="4">
    <source>
        <dbReference type="Pfam" id="PF01156"/>
    </source>
</evidence>
<protein>
    <submittedName>
        <fullName evidence="5">Uridine nucleosidase</fullName>
    </submittedName>
</protein>
<proteinExistence type="inferred from homology"/>
<sequence length="429" mass="46950">MCCLIEVRRQPTGRWLKEPCLDFDALGLKHISLLSFGVVSRLEPFSHLATIRMSSPQVPVWLDCDPGHDDAFAILLAAHHPRINLLGISTVFGNASLEHTTYNAASLLTAFGKHNDIPLYVGLNKPLERPPLHAPTDIHGDSGLDGTELLPAPKCAPRPEPAIEAMAAALRAQPAGTAWIVATGTVTNVTALFRKYPELVAHIKGLSIMGGSVGGGFSDAPLGRVDGKERIGNTTPYAEFNIFVDPEAAAELFDNKELASKMYMVPLDLSHQVLATEQVRELLLYGKDGGDKTGKGKTELRTMLVELLYFFAKTYADVFGITAGPPLHDPLAMAFVLLGTPDEIPFYDWDENKSEHPKHHERFNVTVITEGTTEEAKRGEKQTGRTIAKALPAGEAGVMIPRGVDVERFWQVIEECMERADETNRRLSN</sequence>
<evidence type="ECO:0000256" key="2">
    <source>
        <dbReference type="ARBA" id="ARBA00022801"/>
    </source>
</evidence>
<dbReference type="PANTHER" id="PTHR12304:SF4">
    <property type="entry name" value="URIDINE NUCLEOSIDASE"/>
    <property type="match status" value="1"/>
</dbReference>